<keyword evidence="2" id="KW-1185">Reference proteome</keyword>
<reference evidence="1 2" key="1">
    <citation type="submission" date="2019-02" db="EMBL/GenBank/DDBJ databases">
        <title>Bacterial novel species Emticicia sp. 17J42-9 isolated from soil.</title>
        <authorList>
            <person name="Jung H.-Y."/>
        </authorList>
    </citation>
    <scope>NUCLEOTIDE SEQUENCE [LARGE SCALE GENOMIC DNA]</scope>
    <source>
        <strain evidence="1 2">17J42-9</strain>
    </source>
</reference>
<organism evidence="1 2">
    <name type="scientific">Emticicia agri</name>
    <dbReference type="NCBI Taxonomy" id="2492393"/>
    <lineage>
        <taxon>Bacteria</taxon>
        <taxon>Pseudomonadati</taxon>
        <taxon>Bacteroidota</taxon>
        <taxon>Cytophagia</taxon>
        <taxon>Cytophagales</taxon>
        <taxon>Leadbetterellaceae</taxon>
        <taxon>Emticicia</taxon>
    </lineage>
</organism>
<evidence type="ECO:0000313" key="2">
    <source>
        <dbReference type="Proteomes" id="UP000293162"/>
    </source>
</evidence>
<dbReference type="AlphaFoldDB" id="A0A4Q5LXG1"/>
<dbReference type="Gene3D" id="3.30.1810.10">
    <property type="entry name" value="YdfO-like"/>
    <property type="match status" value="1"/>
</dbReference>
<evidence type="ECO:0000313" key="1">
    <source>
        <dbReference type="EMBL" id="RYU94458.1"/>
    </source>
</evidence>
<dbReference type="Proteomes" id="UP000293162">
    <property type="component" value="Unassembled WGS sequence"/>
</dbReference>
<sequence>MFTLDQINDIHKRLGKQASLPEYLKALNAIGVENYYSFIADGHSEYFGKHNQKIVSPPTHKIFTIADKSSRKSMLKHLSLHEQGKTDYFEMSQGLADSGIEKWAFDTNKMTISYYDKQGHALLVEGIE</sequence>
<dbReference type="InterPro" id="IPR009833">
    <property type="entry name" value="DUF1398"/>
</dbReference>
<dbReference type="Pfam" id="PF07166">
    <property type="entry name" value="DUF1398"/>
    <property type="match status" value="1"/>
</dbReference>
<name>A0A4Q5LXG1_9BACT</name>
<dbReference type="OrthoDB" id="1550456at2"/>
<dbReference type="SUPFAM" id="SSF160419">
    <property type="entry name" value="YdfO-like"/>
    <property type="match status" value="1"/>
</dbReference>
<gene>
    <name evidence="1" type="ORF">EWM59_16800</name>
</gene>
<accession>A0A4Q5LXG1</accession>
<protein>
    <submittedName>
        <fullName evidence="1">DUF1398 domain-containing protein</fullName>
    </submittedName>
</protein>
<dbReference type="InterPro" id="IPR036696">
    <property type="entry name" value="YdfO-like_sf"/>
</dbReference>
<dbReference type="RefSeq" id="WP_130022392.1">
    <property type="nucleotide sequence ID" value="NZ_SEWF01000025.1"/>
</dbReference>
<comment type="caution">
    <text evidence="1">The sequence shown here is derived from an EMBL/GenBank/DDBJ whole genome shotgun (WGS) entry which is preliminary data.</text>
</comment>
<dbReference type="EMBL" id="SEWF01000025">
    <property type="protein sequence ID" value="RYU94458.1"/>
    <property type="molecule type" value="Genomic_DNA"/>
</dbReference>
<proteinExistence type="predicted"/>